<name>A0A0A9GS91_ARUDO</name>
<dbReference type="EMBL" id="GBRH01170589">
    <property type="protein sequence ID" value="JAE27307.1"/>
    <property type="molecule type" value="Transcribed_RNA"/>
</dbReference>
<dbReference type="AlphaFoldDB" id="A0A0A9GS91"/>
<organism evidence="1">
    <name type="scientific">Arundo donax</name>
    <name type="common">Giant reed</name>
    <name type="synonym">Donax arundinaceus</name>
    <dbReference type="NCBI Taxonomy" id="35708"/>
    <lineage>
        <taxon>Eukaryota</taxon>
        <taxon>Viridiplantae</taxon>
        <taxon>Streptophyta</taxon>
        <taxon>Embryophyta</taxon>
        <taxon>Tracheophyta</taxon>
        <taxon>Spermatophyta</taxon>
        <taxon>Magnoliopsida</taxon>
        <taxon>Liliopsida</taxon>
        <taxon>Poales</taxon>
        <taxon>Poaceae</taxon>
        <taxon>PACMAD clade</taxon>
        <taxon>Arundinoideae</taxon>
        <taxon>Arundineae</taxon>
        <taxon>Arundo</taxon>
    </lineage>
</organism>
<protein>
    <submittedName>
        <fullName evidence="1">Uncharacterized protein</fullName>
    </submittedName>
</protein>
<dbReference type="PROSITE" id="PS51257">
    <property type="entry name" value="PROKAR_LIPOPROTEIN"/>
    <property type="match status" value="1"/>
</dbReference>
<reference evidence="1" key="2">
    <citation type="journal article" date="2015" name="Data Brief">
        <title>Shoot transcriptome of the giant reed, Arundo donax.</title>
        <authorList>
            <person name="Barrero R.A."/>
            <person name="Guerrero F.D."/>
            <person name="Moolhuijzen P."/>
            <person name="Goolsby J.A."/>
            <person name="Tidwell J."/>
            <person name="Bellgard S.E."/>
            <person name="Bellgard M.I."/>
        </authorList>
    </citation>
    <scope>NUCLEOTIDE SEQUENCE</scope>
    <source>
        <tissue evidence="1">Shoot tissue taken approximately 20 cm above the soil surface</tissue>
    </source>
</reference>
<proteinExistence type="predicted"/>
<sequence length="48" mass="4630">MLEKVSSCGGGVERIAASASASTACAGAVIPPGGFPASALVRRRTVAV</sequence>
<reference evidence="1" key="1">
    <citation type="submission" date="2014-09" db="EMBL/GenBank/DDBJ databases">
        <authorList>
            <person name="Magalhaes I.L.F."/>
            <person name="Oliveira U."/>
            <person name="Santos F.R."/>
            <person name="Vidigal T.H.D.A."/>
            <person name="Brescovit A.D."/>
            <person name="Santos A.J."/>
        </authorList>
    </citation>
    <scope>NUCLEOTIDE SEQUENCE</scope>
    <source>
        <tissue evidence="1">Shoot tissue taken approximately 20 cm above the soil surface</tissue>
    </source>
</reference>
<accession>A0A0A9GS91</accession>
<evidence type="ECO:0000313" key="1">
    <source>
        <dbReference type="EMBL" id="JAE27307.1"/>
    </source>
</evidence>